<dbReference type="KEGG" id="lak:106177760"/>
<dbReference type="InParanoid" id="A0A1S3K0N0"/>
<feature type="region of interest" description="Disordered" evidence="2">
    <location>
        <begin position="367"/>
        <end position="478"/>
    </location>
</feature>
<keyword evidence="1" id="KW-0175">Coiled coil</keyword>
<dbReference type="Proteomes" id="UP000085678">
    <property type="component" value="Unplaced"/>
</dbReference>
<dbReference type="AlphaFoldDB" id="A0A1S3K0N0"/>
<feature type="compositionally biased region" description="Polar residues" evidence="2">
    <location>
        <begin position="367"/>
        <end position="387"/>
    </location>
</feature>
<feature type="coiled-coil region" evidence="1">
    <location>
        <begin position="79"/>
        <end position="236"/>
    </location>
</feature>
<reference evidence="4" key="1">
    <citation type="submission" date="2025-08" db="UniProtKB">
        <authorList>
            <consortium name="RefSeq"/>
        </authorList>
    </citation>
    <scope>IDENTIFICATION</scope>
    <source>
        <tissue evidence="4">Gonads</tissue>
    </source>
</reference>
<feature type="region of interest" description="Disordered" evidence="2">
    <location>
        <begin position="49"/>
        <end position="76"/>
    </location>
</feature>
<evidence type="ECO:0000313" key="3">
    <source>
        <dbReference type="Proteomes" id="UP000085678"/>
    </source>
</evidence>
<gene>
    <name evidence="4" type="primary">LOC106177760</name>
</gene>
<accession>A0A1S3K0N0</accession>
<proteinExistence type="predicted"/>
<dbReference type="OrthoDB" id="10072038at2759"/>
<evidence type="ECO:0000256" key="2">
    <source>
        <dbReference type="SAM" id="MobiDB-lite"/>
    </source>
</evidence>
<dbReference type="RefSeq" id="XP_013416087.1">
    <property type="nucleotide sequence ID" value="XM_013560633.1"/>
</dbReference>
<name>A0A1S3K0N0_LINAN</name>
<feature type="coiled-coil region" evidence="1">
    <location>
        <begin position="278"/>
        <end position="305"/>
    </location>
</feature>
<feature type="compositionally biased region" description="Basic and acidic residues" evidence="2">
    <location>
        <begin position="467"/>
        <end position="478"/>
    </location>
</feature>
<feature type="compositionally biased region" description="Polar residues" evidence="2">
    <location>
        <begin position="448"/>
        <end position="465"/>
    </location>
</feature>
<dbReference type="GeneID" id="106177760"/>
<organism evidence="3 4">
    <name type="scientific">Lingula anatina</name>
    <name type="common">Brachiopod</name>
    <name type="synonym">Lingula unguis</name>
    <dbReference type="NCBI Taxonomy" id="7574"/>
    <lineage>
        <taxon>Eukaryota</taxon>
        <taxon>Metazoa</taxon>
        <taxon>Spiralia</taxon>
        <taxon>Lophotrochozoa</taxon>
        <taxon>Brachiopoda</taxon>
        <taxon>Linguliformea</taxon>
        <taxon>Lingulata</taxon>
        <taxon>Lingulida</taxon>
        <taxon>Linguloidea</taxon>
        <taxon>Lingulidae</taxon>
        <taxon>Lingula</taxon>
    </lineage>
</organism>
<feature type="compositionally biased region" description="Basic residues" evidence="2">
    <location>
        <begin position="422"/>
        <end position="433"/>
    </location>
</feature>
<keyword evidence="3" id="KW-1185">Reference proteome</keyword>
<evidence type="ECO:0000256" key="1">
    <source>
        <dbReference type="SAM" id="Coils"/>
    </source>
</evidence>
<evidence type="ECO:0000313" key="4">
    <source>
        <dbReference type="RefSeq" id="XP_013416087.1"/>
    </source>
</evidence>
<sequence length="491" mass="56754">MCYDMEPSEGCACVQNDDSCEAKTAGNKHVQFCLENNQTFEFESHQLKMDGEQNESLSKEEENTANGVEKQHSQLYHEEEELEECRRLFRQQMKELNLQLESFRKQCNEEISQLKQNVEDQKQLAALELDELDQQLQAKKNQKKEQIESEIKDIEANHDLVERQKEVLAMEQKLLEKEDEIAQRQKNLIDYEKEVEEIEGYLDRRMELCNKRESELKDLDTELASLRSDLDKEKEELLIKGGTEDEIKQERAKINCSNNRNFLQKSLLDKQTTTELALKRCRAEIEELKDALSKKDNQVSELRKEICNLNREIEKKSQRVKALESHLSFTLDEVNRKNAPVVQTRRLSAIQASQDLTVLRSLSFQDGRTSSSGSSCNDQENLSQTFPGRTEQKRKGTLVHSHSSEAMVDMSKSHRASLPGSSRRKSIHERGRRYTLTMPEIEPLPPVSRQSMQYGSSNSNVNTSPTKRKDDATKFEYENSGRITSSTCMVM</sequence>
<feature type="compositionally biased region" description="Basic and acidic residues" evidence="2">
    <location>
        <begin position="49"/>
        <end position="62"/>
    </location>
</feature>
<protein>
    <submittedName>
        <fullName evidence="4">Myosin-11 isoform X1</fullName>
    </submittedName>
</protein>